<accession>Q5WLS1</accession>
<dbReference type="Gene3D" id="3.40.50.150">
    <property type="entry name" value="Vaccinia Virus protein VP39"/>
    <property type="match status" value="1"/>
</dbReference>
<evidence type="ECO:0000313" key="5">
    <source>
        <dbReference type="Proteomes" id="UP000001168"/>
    </source>
</evidence>
<reference evidence="4 5" key="3">
    <citation type="journal article" date="1997" name="Protein Eng.">
        <title>High-resolution crystal structure of M-protease: phylogeny aided analysis of the high-alkaline adaptation mechanism.</title>
        <authorList>
            <person name="Shirai T."/>
            <person name="Suzuki A."/>
            <person name="Yamane T."/>
            <person name="Ashida T."/>
            <person name="Kobayashi T."/>
            <person name="Ito S."/>
        </authorList>
    </citation>
    <scope>NUCLEOTIDE SEQUENCE [LARGE SCALE GENOMIC DNA]</scope>
    <source>
        <strain evidence="4 5">KSM-K16</strain>
    </source>
</reference>
<reference evidence="4 5" key="2">
    <citation type="journal article" date="1995" name="Appl. Microbiol. Biotechnol.">
        <title>Purification and properties of an alkaline protease from alkalophilic Bacillus sp. KSM-K16.</title>
        <authorList>
            <person name="Kobayashi T."/>
            <person name="Hakamada Y."/>
            <person name="Adachi S."/>
            <person name="Hitomi J."/>
            <person name="Yoshimatsu T."/>
            <person name="Koike K."/>
            <person name="Kawai S."/>
            <person name="Ito S."/>
        </authorList>
    </citation>
    <scope>NUCLEOTIDE SEQUENCE [LARGE SCALE GENOMIC DNA]</scope>
    <source>
        <strain evidence="4 5">KSM-K16</strain>
    </source>
</reference>
<keyword evidence="1 4" id="KW-0489">Methyltransferase</keyword>
<protein>
    <submittedName>
        <fullName evidence="4">16S rRNA G1207 methylase</fullName>
    </submittedName>
</protein>
<dbReference type="SUPFAM" id="SSF53335">
    <property type="entry name" value="S-adenosyl-L-methionine-dependent methyltransferases"/>
    <property type="match status" value="1"/>
</dbReference>
<dbReference type="PANTHER" id="PTHR47816">
    <property type="entry name" value="RIBOSOMAL RNA SMALL SUBUNIT METHYLTRANSFERASE C"/>
    <property type="match status" value="1"/>
</dbReference>
<dbReference type="Proteomes" id="UP000001168">
    <property type="component" value="Chromosome"/>
</dbReference>
<gene>
    <name evidence="4" type="ordered locus">ABC0141</name>
</gene>
<reference evidence="5" key="4">
    <citation type="submission" date="2003-10" db="EMBL/GenBank/DDBJ databases">
        <title>The complete genome sequence of the alkaliphilic Bacillus clausii KSM-K16.</title>
        <authorList>
            <person name="Takaki Y."/>
            <person name="Kageyama Y."/>
            <person name="Shimamura S."/>
            <person name="Suzuki H."/>
            <person name="Nishi S."/>
            <person name="Hatada Y."/>
            <person name="Kawai S."/>
            <person name="Ito S."/>
            <person name="Horikoshi K."/>
        </authorList>
    </citation>
    <scope>NUCLEOTIDE SEQUENCE [LARGE SCALE GENOMIC DNA]</scope>
    <source>
        <strain evidence="5">KSM-K16</strain>
    </source>
</reference>
<dbReference type="InterPro" id="IPR046977">
    <property type="entry name" value="RsmC/RlmG"/>
</dbReference>
<feature type="domain" description="Methyltransferase small" evidence="3">
    <location>
        <begin position="44"/>
        <end position="214"/>
    </location>
</feature>
<dbReference type="eggNOG" id="COG2813">
    <property type="taxonomic scope" value="Bacteria"/>
</dbReference>
<reference evidence="4 5" key="5">
    <citation type="journal article" date="2007" name="Extremophiles">
        <title>Intragenomic diversity of the V1 regions of 16S rRNA genes in high-alkaline protease-producing Bacillus clausii spp.</title>
        <authorList>
            <person name="Kageyama Y."/>
            <person name="Takaki Y."/>
            <person name="Shimamura S."/>
            <person name="Nishi S."/>
            <person name="Nogi Y."/>
            <person name="Uchimura K."/>
            <person name="Kobayashi T."/>
            <person name="Hitomi J."/>
            <person name="Ozaki K."/>
            <person name="Kawai S."/>
            <person name="Ito S."/>
            <person name="Horikoshi K."/>
        </authorList>
    </citation>
    <scope>NUCLEOTIDE SEQUENCE [LARGE SCALE GENOMIC DNA]</scope>
    <source>
        <strain evidence="4 5">KSM-K16</strain>
    </source>
</reference>
<keyword evidence="5" id="KW-1185">Reference proteome</keyword>
<evidence type="ECO:0000256" key="1">
    <source>
        <dbReference type="ARBA" id="ARBA00022603"/>
    </source>
</evidence>
<evidence type="ECO:0000256" key="2">
    <source>
        <dbReference type="ARBA" id="ARBA00022679"/>
    </source>
</evidence>
<dbReference type="EMBL" id="AP006627">
    <property type="protein sequence ID" value="BAD62684.1"/>
    <property type="molecule type" value="Genomic_DNA"/>
</dbReference>
<dbReference type="CDD" id="cd02440">
    <property type="entry name" value="AdoMet_MTases"/>
    <property type="match status" value="1"/>
</dbReference>
<dbReference type="GO" id="GO:0032259">
    <property type="term" value="P:methylation"/>
    <property type="evidence" value="ECO:0007669"/>
    <property type="project" value="UniProtKB-KW"/>
</dbReference>
<keyword evidence="2" id="KW-0808">Transferase</keyword>
<dbReference type="PANTHER" id="PTHR47816:SF4">
    <property type="entry name" value="RIBOSOMAL RNA SMALL SUBUNIT METHYLTRANSFERASE C"/>
    <property type="match status" value="1"/>
</dbReference>
<dbReference type="InterPro" id="IPR007848">
    <property type="entry name" value="Small_mtfrase_dom"/>
</dbReference>
<dbReference type="KEGG" id="bcl:ABC0141"/>
<dbReference type="Pfam" id="PF05175">
    <property type="entry name" value="MTS"/>
    <property type="match status" value="1"/>
</dbReference>
<dbReference type="HOGENOM" id="CLU_018398_7_2_9"/>
<dbReference type="STRING" id="66692.ABC0141"/>
<proteinExistence type="predicted"/>
<dbReference type="GO" id="GO:0008757">
    <property type="term" value="F:S-adenosylmethionine-dependent methyltransferase activity"/>
    <property type="evidence" value="ECO:0007669"/>
    <property type="project" value="InterPro"/>
</dbReference>
<evidence type="ECO:0000313" key="4">
    <source>
        <dbReference type="EMBL" id="BAD62684.1"/>
    </source>
</evidence>
<dbReference type="AlphaFoldDB" id="Q5WLS1"/>
<name>Q5WLS1_SHOC1</name>
<sequence length="219" mass="24230">MSAGLLFPFMKGVIALSEHYYTNKPSSSHDEKTWTFTLRGEPFSFTTDRGVFSKGEVDFGSRLLIETFVFPGLDGDILDVGCGYGPIGLALAKADPSRRVVMIDVNERACQLAEKNAKANGVKNADIHFDERGLAGFERSARYAAVVTNPPIRAGKDVVHDIYEQAYERLIPEGECWVVIQKKQGAPSTKQKLAELFGTENVEVKGKKKGYYVFLAKKN</sequence>
<dbReference type="InterPro" id="IPR029063">
    <property type="entry name" value="SAM-dependent_MTases_sf"/>
</dbReference>
<organism evidence="4 5">
    <name type="scientific">Shouchella clausii (strain KSM-K16)</name>
    <name type="common">Alkalihalobacillus clausii</name>
    <dbReference type="NCBI Taxonomy" id="66692"/>
    <lineage>
        <taxon>Bacteria</taxon>
        <taxon>Bacillati</taxon>
        <taxon>Bacillota</taxon>
        <taxon>Bacilli</taxon>
        <taxon>Bacillales</taxon>
        <taxon>Bacillaceae</taxon>
        <taxon>Shouchella</taxon>
    </lineage>
</organism>
<reference evidence="4 5" key="1">
    <citation type="journal article" date="1994" name="J. Ferment. Bioeng.">
        <title>Molecular cloning and nucleotide sequence of the gene for an alkaline protease from the alkalophilic Bacillus sp. KSM-K16.</title>
        <authorList>
            <person name="Hakamada Y."/>
            <person name="Kobayashi T."/>
            <person name="Hitomi J."/>
            <person name="Kawai S."/>
            <person name="Ito S."/>
        </authorList>
    </citation>
    <scope>NUCLEOTIDE SEQUENCE [LARGE SCALE GENOMIC DNA]</scope>
    <source>
        <strain evidence="4 5">KSM-K16</strain>
    </source>
</reference>
<evidence type="ECO:0000259" key="3">
    <source>
        <dbReference type="Pfam" id="PF05175"/>
    </source>
</evidence>